<gene>
    <name evidence="1" type="ORF">A2892_04260</name>
</gene>
<dbReference type="EMBL" id="MGHD01000007">
    <property type="protein sequence ID" value="OGM60228.1"/>
    <property type="molecule type" value="Genomic_DNA"/>
</dbReference>
<reference evidence="1 2" key="1">
    <citation type="journal article" date="2016" name="Nat. Commun.">
        <title>Thousands of microbial genomes shed light on interconnected biogeochemical processes in an aquifer system.</title>
        <authorList>
            <person name="Anantharaman K."/>
            <person name="Brown C.T."/>
            <person name="Hug L.A."/>
            <person name="Sharon I."/>
            <person name="Castelle C.J."/>
            <person name="Probst A.J."/>
            <person name="Thomas B.C."/>
            <person name="Singh A."/>
            <person name="Wilkins M.J."/>
            <person name="Karaoz U."/>
            <person name="Brodie E.L."/>
            <person name="Williams K.H."/>
            <person name="Hubbard S.S."/>
            <person name="Banfield J.F."/>
        </authorList>
    </citation>
    <scope>NUCLEOTIDE SEQUENCE [LARGE SCALE GENOMIC DNA]</scope>
</reference>
<sequence>MTGLYKRINWVDLKRRFFKSEVLSVQEFLRIEGMRNTGNTFDKTVGWGKDKERFIVKQEKKLNKKIISEYAESEARRTVKERTKYRLLF</sequence>
<dbReference type="STRING" id="1802517.A2892_04260"/>
<comment type="caution">
    <text evidence="1">The sequence shown here is derived from an EMBL/GenBank/DDBJ whole genome shotgun (WGS) entry which is preliminary data.</text>
</comment>
<evidence type="ECO:0000313" key="2">
    <source>
        <dbReference type="Proteomes" id="UP000176404"/>
    </source>
</evidence>
<dbReference type="Proteomes" id="UP000176404">
    <property type="component" value="Unassembled WGS sequence"/>
</dbReference>
<organism evidence="1 2">
    <name type="scientific">Candidatus Woesebacteria bacterium RIFCSPLOWO2_01_FULL_39_10b</name>
    <dbReference type="NCBI Taxonomy" id="1802517"/>
    <lineage>
        <taxon>Bacteria</taxon>
        <taxon>Candidatus Woeseibacteriota</taxon>
    </lineage>
</organism>
<proteinExistence type="predicted"/>
<dbReference type="AlphaFoldDB" id="A0A1F8BA39"/>
<protein>
    <submittedName>
        <fullName evidence="1">Uncharacterized protein</fullName>
    </submittedName>
</protein>
<name>A0A1F8BA39_9BACT</name>
<accession>A0A1F8BA39</accession>
<evidence type="ECO:0000313" key="1">
    <source>
        <dbReference type="EMBL" id="OGM60228.1"/>
    </source>
</evidence>